<dbReference type="Gene3D" id="1.10.10.10">
    <property type="entry name" value="Winged helix-like DNA-binding domain superfamily/Winged helix DNA-binding domain"/>
    <property type="match status" value="1"/>
</dbReference>
<reference evidence="5 6" key="1">
    <citation type="submission" date="2016-10" db="EMBL/GenBank/DDBJ databases">
        <authorList>
            <person name="de Groot N.N."/>
        </authorList>
    </citation>
    <scope>NUCLEOTIDE SEQUENCE [LARGE SCALE GENOMIC DNA]</scope>
    <source>
        <strain evidence="5 6">DSM 44908</strain>
    </source>
</reference>
<evidence type="ECO:0000259" key="4">
    <source>
        <dbReference type="PROSITE" id="PS51755"/>
    </source>
</evidence>
<gene>
    <name evidence="5" type="ORF">SAMN05444374_11011</name>
</gene>
<dbReference type="InterPro" id="IPR001867">
    <property type="entry name" value="OmpR/PhoB-type_DNA-bd"/>
</dbReference>
<dbReference type="SUPFAM" id="SSF52540">
    <property type="entry name" value="P-loop containing nucleoside triphosphate hydrolases"/>
    <property type="match status" value="1"/>
</dbReference>
<dbReference type="EMBL" id="FOJN01000010">
    <property type="protein sequence ID" value="SFA55693.1"/>
    <property type="molecule type" value="Genomic_DNA"/>
</dbReference>
<dbReference type="CDD" id="cd15831">
    <property type="entry name" value="BTAD"/>
    <property type="match status" value="1"/>
</dbReference>
<evidence type="ECO:0000256" key="3">
    <source>
        <dbReference type="PROSITE-ProRule" id="PRU01091"/>
    </source>
</evidence>
<dbReference type="InterPro" id="IPR005158">
    <property type="entry name" value="BTAD"/>
</dbReference>
<dbReference type="PANTHER" id="PTHR47691">
    <property type="entry name" value="REGULATOR-RELATED"/>
    <property type="match status" value="1"/>
</dbReference>
<dbReference type="SMART" id="SM00862">
    <property type="entry name" value="Trans_reg_C"/>
    <property type="match status" value="1"/>
</dbReference>
<dbReference type="GO" id="GO:0003677">
    <property type="term" value="F:DNA binding"/>
    <property type="evidence" value="ECO:0007669"/>
    <property type="project" value="UniProtKB-UniRule"/>
</dbReference>
<evidence type="ECO:0000313" key="6">
    <source>
        <dbReference type="Proteomes" id="UP000182054"/>
    </source>
</evidence>
<dbReference type="Pfam" id="PF00486">
    <property type="entry name" value="Trans_reg_C"/>
    <property type="match status" value="1"/>
</dbReference>
<dbReference type="PANTHER" id="PTHR47691:SF3">
    <property type="entry name" value="HTH-TYPE TRANSCRIPTIONAL REGULATOR RV0890C-RELATED"/>
    <property type="match status" value="1"/>
</dbReference>
<dbReference type="PRINTS" id="PR00364">
    <property type="entry name" value="DISEASERSIST"/>
</dbReference>
<dbReference type="SMART" id="SM01043">
    <property type="entry name" value="BTAD"/>
    <property type="match status" value="1"/>
</dbReference>
<evidence type="ECO:0000256" key="1">
    <source>
        <dbReference type="ARBA" id="ARBA00005820"/>
    </source>
</evidence>
<dbReference type="SUPFAM" id="SSF48452">
    <property type="entry name" value="TPR-like"/>
    <property type="match status" value="2"/>
</dbReference>
<dbReference type="Pfam" id="PF03704">
    <property type="entry name" value="BTAD"/>
    <property type="match status" value="1"/>
</dbReference>
<dbReference type="InterPro" id="IPR016032">
    <property type="entry name" value="Sig_transdc_resp-reg_C-effctor"/>
</dbReference>
<dbReference type="InterPro" id="IPR011990">
    <property type="entry name" value="TPR-like_helical_dom_sf"/>
</dbReference>
<proteinExistence type="inferred from homology"/>
<accession>A0A1I0TVP8</accession>
<evidence type="ECO:0000256" key="2">
    <source>
        <dbReference type="ARBA" id="ARBA00023125"/>
    </source>
</evidence>
<dbReference type="PROSITE" id="PS51755">
    <property type="entry name" value="OMPR_PHOB"/>
    <property type="match status" value="1"/>
</dbReference>
<feature type="domain" description="OmpR/PhoB-type" evidence="4">
    <location>
        <begin position="14"/>
        <end position="120"/>
    </location>
</feature>
<comment type="similarity">
    <text evidence="1">Belongs to the AfsR/DnrI/RedD regulatory family.</text>
</comment>
<dbReference type="GO" id="GO:0000160">
    <property type="term" value="P:phosphorelay signal transduction system"/>
    <property type="evidence" value="ECO:0007669"/>
    <property type="project" value="InterPro"/>
</dbReference>
<dbReference type="GO" id="GO:0006355">
    <property type="term" value="P:regulation of DNA-templated transcription"/>
    <property type="evidence" value="ECO:0007669"/>
    <property type="project" value="InterPro"/>
</dbReference>
<dbReference type="InterPro" id="IPR036388">
    <property type="entry name" value="WH-like_DNA-bd_sf"/>
</dbReference>
<organism evidence="5 6">
    <name type="scientific">Rhodococcoides kroppenstedtii</name>
    <dbReference type="NCBI Taxonomy" id="293050"/>
    <lineage>
        <taxon>Bacteria</taxon>
        <taxon>Bacillati</taxon>
        <taxon>Actinomycetota</taxon>
        <taxon>Actinomycetes</taxon>
        <taxon>Mycobacteriales</taxon>
        <taxon>Nocardiaceae</taxon>
        <taxon>Rhodococcoides</taxon>
    </lineage>
</organism>
<name>A0A1I0TVP8_9NOCA</name>
<dbReference type="Gene3D" id="3.40.50.300">
    <property type="entry name" value="P-loop containing nucleotide triphosphate hydrolases"/>
    <property type="match status" value="1"/>
</dbReference>
<protein>
    <submittedName>
        <fullName evidence="5">Predicted ATPase</fullName>
    </submittedName>
</protein>
<dbReference type="Proteomes" id="UP000182054">
    <property type="component" value="Unassembled WGS sequence"/>
</dbReference>
<dbReference type="Gene3D" id="1.25.40.10">
    <property type="entry name" value="Tetratricopeptide repeat domain"/>
    <property type="match status" value="2"/>
</dbReference>
<dbReference type="SUPFAM" id="SSF46894">
    <property type="entry name" value="C-terminal effector domain of the bipartite response regulators"/>
    <property type="match status" value="1"/>
</dbReference>
<evidence type="ECO:0000313" key="5">
    <source>
        <dbReference type="EMBL" id="SFA55693.1"/>
    </source>
</evidence>
<dbReference type="AlphaFoldDB" id="A0A1I0TVP8"/>
<feature type="DNA-binding region" description="OmpR/PhoB-type" evidence="3">
    <location>
        <begin position="14"/>
        <end position="120"/>
    </location>
</feature>
<dbReference type="InterPro" id="IPR027417">
    <property type="entry name" value="P-loop_NTPase"/>
</dbReference>
<sequence>MAPRRERSTIPGVAPVPSGPPPVVVRVLGALIAEVDGAPVSLGGPRPRAVLARLAVADGRMVTDDALIEDVWGDGAPRTALLTLQGYISSLRKSLDPANARGGLGARVLVRDGPGYALRLPPGGLDAAVFATLAAEARTALGRGEAETAARLLDDALALWRGPAYVDCLDREFAAPDIARLTALRHGATEDRAAAALVLGNHTRAVAMAEAHTREHPLRERGWVLLAAALYRSGRQGDASTALRTARRTLADELGADPGPDLVALQDAVLRQDDAGVAAVLPTPVTTSPARRHRRVPVPLTPTVGREDDVRTVADALRDHRSVTLTGPGGMGKTRLALEVAGRRDDPDGPWFVELAGLPGRSADEAGPDVGADPAGAVATALGVTSGRGVDALVAVLADRRALLVLDNCEHVADSVAVLVSEILRSCPGMTVLATSRVSLGTPGEFVHETPPLATTGDGPAVELFLARASDATGGAPATEDDRLAAARLCEGLDGMPLAIELAAAQARTLSVQQLLDHLDDRLAVLRGGSRATPRHATMAAAVEWSYRSLTDGEKLLFTELGIFEGGFDLEAITAVVDRRDAVLDLAPLVEKSLVKALGGHPRRYRMLETLRSYAAFVRDHDVTARVRRRHVQWVTDLADAAYVELRGPRAAQWMDRLDREMPNVRAALEYCADDLETHLHIAGGLYWFWYRRGHVAEGLRYLEPAMKARDLPAAVTVRAVAGLTITRYLAGDIAGLMESFGRLAELEPTTVGDPVPRSDALVALAYFEAGAGLVEPALTHAADAVVLARELGAPYSEAEALMSTGTAWLRAGDADRAHDFLARAIGVATTSGYRWCEASALWLDAKVSLAEHDDDRAVASLVRMIDACEEAADTTSTMVGLMTLAYALFRRGHVEDAAALRAVVDLRSESIGYWPAAMDPVDLGPYVAELTESIPADTAAAAVATARAAAEGRDGTSDLVEDILQRCR</sequence>
<keyword evidence="2 3" id="KW-0238">DNA-binding</keyword>